<dbReference type="Gene3D" id="3.40.190.290">
    <property type="match status" value="1"/>
</dbReference>
<dbReference type="GO" id="GO:0043565">
    <property type="term" value="F:sequence-specific DNA binding"/>
    <property type="evidence" value="ECO:0007669"/>
    <property type="project" value="TreeGrafter"/>
</dbReference>
<keyword evidence="2" id="KW-0805">Transcription regulation</keyword>
<evidence type="ECO:0000313" key="7">
    <source>
        <dbReference type="Proteomes" id="UP000196573"/>
    </source>
</evidence>
<evidence type="ECO:0000256" key="4">
    <source>
        <dbReference type="ARBA" id="ARBA00023163"/>
    </source>
</evidence>
<dbReference type="PANTHER" id="PTHR30537">
    <property type="entry name" value="HTH-TYPE TRANSCRIPTIONAL REGULATOR"/>
    <property type="match status" value="1"/>
</dbReference>
<dbReference type="PROSITE" id="PS50931">
    <property type="entry name" value="HTH_LYSR"/>
    <property type="match status" value="1"/>
</dbReference>
<dbReference type="GO" id="GO:0003700">
    <property type="term" value="F:DNA-binding transcription factor activity"/>
    <property type="evidence" value="ECO:0007669"/>
    <property type="project" value="InterPro"/>
</dbReference>
<feature type="domain" description="HTH lysR-type" evidence="5">
    <location>
        <begin position="3"/>
        <end position="59"/>
    </location>
</feature>
<dbReference type="InterPro" id="IPR058163">
    <property type="entry name" value="LysR-type_TF_proteobact-type"/>
</dbReference>
<dbReference type="EMBL" id="FWPT01000016">
    <property type="protein sequence ID" value="SMA50762.1"/>
    <property type="molecule type" value="Genomic_DNA"/>
</dbReference>
<evidence type="ECO:0000256" key="1">
    <source>
        <dbReference type="ARBA" id="ARBA00009437"/>
    </source>
</evidence>
<dbReference type="SUPFAM" id="SSF46785">
    <property type="entry name" value="Winged helix' DNA-binding domain"/>
    <property type="match status" value="1"/>
</dbReference>
<dbReference type="RefSeq" id="WP_087113201.1">
    <property type="nucleotide sequence ID" value="NZ_CBCSCN010000018.1"/>
</dbReference>
<evidence type="ECO:0000259" key="5">
    <source>
        <dbReference type="PROSITE" id="PS50931"/>
    </source>
</evidence>
<dbReference type="InterPro" id="IPR005119">
    <property type="entry name" value="LysR_subst-bd"/>
</dbReference>
<dbReference type="InterPro" id="IPR036390">
    <property type="entry name" value="WH_DNA-bd_sf"/>
</dbReference>
<organism evidence="6 7">
    <name type="scientific">Parendozoicomonas haliclonae</name>
    <dbReference type="NCBI Taxonomy" id="1960125"/>
    <lineage>
        <taxon>Bacteria</taxon>
        <taxon>Pseudomonadati</taxon>
        <taxon>Pseudomonadota</taxon>
        <taxon>Gammaproteobacteria</taxon>
        <taxon>Oceanospirillales</taxon>
        <taxon>Endozoicomonadaceae</taxon>
        <taxon>Parendozoicomonas</taxon>
    </lineage>
</organism>
<dbReference type="InterPro" id="IPR036388">
    <property type="entry name" value="WH-like_DNA-bd_sf"/>
</dbReference>
<evidence type="ECO:0000256" key="2">
    <source>
        <dbReference type="ARBA" id="ARBA00023015"/>
    </source>
</evidence>
<sequence>MSFPFDTLRMFCVLAEKRNYTTAAEALNISQPTLSRRIQQLEDTTGMALVHRGQTVELTRQGKEFLDYCHRTTRDWEKMLSIIHYDEQELRGEVTIGLLHPMARIMSQGFLQRFKRQHPNIHVSLKTMHPVHLHKMQDCDLMVSPFLPDDQRLVAKPMLYYERVFCASPDYLKRHGTPQTPHELKGHACITHTNSATTEPRWEWQNREGKQDSVKIKSVMASDSIDISINLAVSGIGIAYLPSRQIRHLVESGALVVLFEGNAYQEGQMYCIYKSRHHLPLRGRVFMKELSDFLQDTYATMPAFLA</sequence>
<gene>
    <name evidence="6" type="primary">dmlR_7</name>
    <name evidence="6" type="ORF">EHSB41UT_04579</name>
</gene>
<dbReference type="GO" id="GO:0006351">
    <property type="term" value="P:DNA-templated transcription"/>
    <property type="evidence" value="ECO:0007669"/>
    <property type="project" value="TreeGrafter"/>
</dbReference>
<keyword evidence="4" id="KW-0804">Transcription</keyword>
<dbReference type="InterPro" id="IPR000847">
    <property type="entry name" value="LysR_HTH_N"/>
</dbReference>
<keyword evidence="3" id="KW-0238">DNA-binding</keyword>
<name>A0A1X7ARJ6_9GAMM</name>
<protein>
    <submittedName>
        <fullName evidence="6">HTH-type transcriptional regulator DmlR</fullName>
    </submittedName>
</protein>
<keyword evidence="7" id="KW-1185">Reference proteome</keyword>
<dbReference type="OrthoDB" id="9815676at2"/>
<proteinExistence type="inferred from homology"/>
<evidence type="ECO:0000313" key="6">
    <source>
        <dbReference type="EMBL" id="SMA50762.1"/>
    </source>
</evidence>
<dbReference type="PANTHER" id="PTHR30537:SF68">
    <property type="entry name" value="TRANSCRIPTIONAL REGULATOR-RELATED"/>
    <property type="match status" value="1"/>
</dbReference>
<dbReference type="AlphaFoldDB" id="A0A1X7ARJ6"/>
<comment type="similarity">
    <text evidence="1">Belongs to the LysR transcriptional regulatory family.</text>
</comment>
<accession>A0A1X7ARJ6</accession>
<evidence type="ECO:0000256" key="3">
    <source>
        <dbReference type="ARBA" id="ARBA00023125"/>
    </source>
</evidence>
<reference evidence="6 7" key="1">
    <citation type="submission" date="2017-03" db="EMBL/GenBank/DDBJ databases">
        <authorList>
            <person name="Afonso C.L."/>
            <person name="Miller P.J."/>
            <person name="Scott M.A."/>
            <person name="Spackman E."/>
            <person name="Goraichik I."/>
            <person name="Dimitrov K.M."/>
            <person name="Suarez D.L."/>
            <person name="Swayne D.E."/>
        </authorList>
    </citation>
    <scope>NUCLEOTIDE SEQUENCE [LARGE SCALE GENOMIC DNA]</scope>
    <source>
        <strain evidence="6">SB41UT1</strain>
    </source>
</reference>
<dbReference type="SUPFAM" id="SSF53850">
    <property type="entry name" value="Periplasmic binding protein-like II"/>
    <property type="match status" value="1"/>
</dbReference>
<dbReference type="Proteomes" id="UP000196573">
    <property type="component" value="Unassembled WGS sequence"/>
</dbReference>
<dbReference type="Pfam" id="PF00126">
    <property type="entry name" value="HTH_1"/>
    <property type="match status" value="1"/>
</dbReference>
<dbReference type="Gene3D" id="1.10.10.10">
    <property type="entry name" value="Winged helix-like DNA-binding domain superfamily/Winged helix DNA-binding domain"/>
    <property type="match status" value="1"/>
</dbReference>
<dbReference type="Pfam" id="PF03466">
    <property type="entry name" value="LysR_substrate"/>
    <property type="match status" value="1"/>
</dbReference>
<dbReference type="CDD" id="cd08422">
    <property type="entry name" value="PBP2_CrgA_like"/>
    <property type="match status" value="1"/>
</dbReference>
<dbReference type="PRINTS" id="PR00039">
    <property type="entry name" value="HTHLYSR"/>
</dbReference>